<feature type="chain" id="PRO_5004085024" evidence="1">
    <location>
        <begin position="20"/>
        <end position="301"/>
    </location>
</feature>
<evidence type="ECO:0000313" key="3">
    <source>
        <dbReference type="Proteomes" id="UP000012174"/>
    </source>
</evidence>
<evidence type="ECO:0000313" key="2">
    <source>
        <dbReference type="EMBL" id="EMR61951.1"/>
    </source>
</evidence>
<reference evidence="3" key="1">
    <citation type="journal article" date="2013" name="Genome Announc.">
        <title>Draft genome sequence of the grapevine dieback fungus Eutypa lata UCR-EL1.</title>
        <authorList>
            <person name="Blanco-Ulate B."/>
            <person name="Rolshausen P.E."/>
            <person name="Cantu D."/>
        </authorList>
    </citation>
    <scope>NUCLEOTIDE SEQUENCE [LARGE SCALE GENOMIC DNA]</scope>
    <source>
        <strain evidence="3">UCR-EL1</strain>
    </source>
</reference>
<evidence type="ECO:0000256" key="1">
    <source>
        <dbReference type="SAM" id="SignalP"/>
    </source>
</evidence>
<proteinExistence type="predicted"/>
<accession>M7SWK4</accession>
<sequence length="301" mass="33330">MLAPKAIAGLIPLAALSAAQFHPVIDPEIGRQQIWEGLLSVMGPTESTNDNWEAGWIFESCKTEAEQRGLSASDMEVFNVHYSDCGEPWIMCRHKDVTSPTKDEMIDTFGRLPVHAREYVRHVIVFPDLGNGAAGLFYNYNIMFGNNYMDFYVTIHETTHALDYGALNDYGSPFSESSTWQDAYALDSAAPTAYAQSNWVEGFAEVGPLGFYDKYVSGGLAGIQPNVAQMQNQLDTYKNYLGNTIEVGGVCESRLPNTETVPMINSARVMQALKNKPDSTFKSNVTVLDLPETPRIVVDKF</sequence>
<dbReference type="InterPro" id="IPR024079">
    <property type="entry name" value="MetalloPept_cat_dom_sf"/>
</dbReference>
<dbReference type="Proteomes" id="UP000012174">
    <property type="component" value="Unassembled WGS sequence"/>
</dbReference>
<gene>
    <name evidence="2" type="ORF">UCREL1_11116</name>
</gene>
<protein>
    <submittedName>
        <fullName evidence="2">Putative conidiation-specific protein (Con-13) protein</fullName>
    </submittedName>
</protein>
<feature type="signal peptide" evidence="1">
    <location>
        <begin position="1"/>
        <end position="19"/>
    </location>
</feature>
<name>M7SWK4_EUTLA</name>
<dbReference type="AlphaFoldDB" id="M7SWK4"/>
<dbReference type="SUPFAM" id="SSF55486">
    <property type="entry name" value="Metalloproteases ('zincins'), catalytic domain"/>
    <property type="match status" value="1"/>
</dbReference>
<dbReference type="KEGG" id="ela:UCREL1_11116"/>
<dbReference type="eggNOG" id="ENOG502S57E">
    <property type="taxonomic scope" value="Eukaryota"/>
</dbReference>
<dbReference type="OMA" id="DWHALPQ"/>
<dbReference type="OrthoDB" id="2142213at2759"/>
<dbReference type="Gene3D" id="3.40.390.10">
    <property type="entry name" value="Collagenase (Catalytic Domain)"/>
    <property type="match status" value="1"/>
</dbReference>
<keyword evidence="1" id="KW-0732">Signal</keyword>
<dbReference type="EMBL" id="KB707518">
    <property type="protein sequence ID" value="EMR61951.1"/>
    <property type="molecule type" value="Genomic_DNA"/>
</dbReference>
<dbReference type="GO" id="GO:0008237">
    <property type="term" value="F:metallopeptidase activity"/>
    <property type="evidence" value="ECO:0007669"/>
    <property type="project" value="InterPro"/>
</dbReference>
<dbReference type="HOGENOM" id="CLU_050729_1_1_1"/>
<organism evidence="2 3">
    <name type="scientific">Eutypa lata (strain UCR-EL1)</name>
    <name type="common">Grapevine dieback disease fungus</name>
    <name type="synonym">Eutypa armeniacae</name>
    <dbReference type="NCBI Taxonomy" id="1287681"/>
    <lineage>
        <taxon>Eukaryota</taxon>
        <taxon>Fungi</taxon>
        <taxon>Dikarya</taxon>
        <taxon>Ascomycota</taxon>
        <taxon>Pezizomycotina</taxon>
        <taxon>Sordariomycetes</taxon>
        <taxon>Xylariomycetidae</taxon>
        <taxon>Xylariales</taxon>
        <taxon>Diatrypaceae</taxon>
        <taxon>Eutypa</taxon>
    </lineage>
</organism>
<keyword evidence="3" id="KW-1185">Reference proteome</keyword>